<dbReference type="InterPro" id="IPR001810">
    <property type="entry name" value="F-box_dom"/>
</dbReference>
<dbReference type="Gene3D" id="1.20.1280.50">
    <property type="match status" value="1"/>
</dbReference>
<dbReference type="Pfam" id="PF12937">
    <property type="entry name" value="F-box-like"/>
    <property type="match status" value="1"/>
</dbReference>
<sequence length="630" mass="70400">MDAPFRNLPEDILRHIYGLLACPADRLAMSRVCRLFRAAVTGHSPQIRAAPLPQQLPWLLLPHAEGPAFACILRGGALHRLDVPDDARFARYFGCHRGCWLFLAFGQTEGHALLNVRTDQRICIPNAMRIGRGLGEYPMVIHGVTLSSCPLDEGCIAATIVSSHPSCPKITFWRIGDLVASGAFGTSWSLRVVDLIFHDGSLHCLTRYERILVCTPVFADDGLLDVGMELRLLPGRGYDGQHVHGRYILESRKELLMVHRRWTDDLPADLMSEIVRLFPCAKDRRTITTVCRTWRARAQIPPPPPALPWLLLPSAGSTPVHCFLSDFRVRHDIGAPPHGARYFGSHDGAWLFLAYQTRRHELLNLRDNSSYVLPDLVRQQQNDRDMVILAATLPDWLPPVDFEVEDVVYHGVAFHFLTRGEHIRVCEPVLGEGGRMLLLPELKFLQPEGRNYDGLVVRARYLVASGGELLMVVSVCIYCGVCTCKLSFIVSASVADFVVQGVPGPAQIPQSDDDDEEGEDQDMDIEQEVDDEDDQVAEVDDQGEEVEYTWCWGELDTLGAVAQYPGFKAGIYFLDDRSFYDEGMMFRGVNEKQYPCNDNGKWSEGPPPGIKGYAPQDSSNNCSPPAWLLP</sequence>
<feature type="domain" description="F-box" evidence="2">
    <location>
        <begin position="266"/>
        <end position="307"/>
    </location>
</feature>
<dbReference type="EMBL" id="CM003530">
    <property type="protein sequence ID" value="RCV16459.1"/>
    <property type="molecule type" value="Genomic_DNA"/>
</dbReference>
<organism evidence="3">
    <name type="scientific">Setaria italica</name>
    <name type="common">Foxtail millet</name>
    <name type="synonym">Panicum italicum</name>
    <dbReference type="NCBI Taxonomy" id="4555"/>
    <lineage>
        <taxon>Eukaryota</taxon>
        <taxon>Viridiplantae</taxon>
        <taxon>Streptophyta</taxon>
        <taxon>Embryophyta</taxon>
        <taxon>Tracheophyta</taxon>
        <taxon>Spermatophyta</taxon>
        <taxon>Magnoliopsida</taxon>
        <taxon>Liliopsida</taxon>
        <taxon>Poales</taxon>
        <taxon>Poaceae</taxon>
        <taxon>PACMAD clade</taxon>
        <taxon>Panicoideae</taxon>
        <taxon>Panicodae</taxon>
        <taxon>Paniceae</taxon>
        <taxon>Cenchrinae</taxon>
        <taxon>Setaria</taxon>
    </lineage>
</organism>
<accession>A0A368QET2</accession>
<dbReference type="SMART" id="SM00256">
    <property type="entry name" value="FBOX"/>
    <property type="match status" value="2"/>
</dbReference>
<reference evidence="3" key="2">
    <citation type="submission" date="2015-07" db="EMBL/GenBank/DDBJ databases">
        <authorList>
            <person name="Noorani M."/>
        </authorList>
    </citation>
    <scope>NUCLEOTIDE SEQUENCE</scope>
    <source>
        <strain evidence="3">Yugu1</strain>
    </source>
</reference>
<name>A0A368QET2_SETIT</name>
<proteinExistence type="predicted"/>
<dbReference type="CDD" id="cd09917">
    <property type="entry name" value="F-box_SF"/>
    <property type="match status" value="1"/>
</dbReference>
<evidence type="ECO:0000313" key="3">
    <source>
        <dbReference type="EMBL" id="RCV16459.1"/>
    </source>
</evidence>
<dbReference type="InterPro" id="IPR036047">
    <property type="entry name" value="F-box-like_dom_sf"/>
</dbReference>
<dbReference type="Pfam" id="PF03478">
    <property type="entry name" value="Beta-prop_KIB1-4"/>
    <property type="match status" value="1"/>
</dbReference>
<feature type="region of interest" description="Disordered" evidence="1">
    <location>
        <begin position="597"/>
        <end position="630"/>
    </location>
</feature>
<gene>
    <name evidence="3" type="ORF">SETIT_3G139800v2</name>
</gene>
<feature type="compositionally biased region" description="Acidic residues" evidence="1">
    <location>
        <begin position="511"/>
        <end position="535"/>
    </location>
</feature>
<dbReference type="PANTHER" id="PTHR33110">
    <property type="entry name" value="F-BOX/KELCH-REPEAT PROTEIN-RELATED"/>
    <property type="match status" value="1"/>
</dbReference>
<dbReference type="OrthoDB" id="718896at2759"/>
<feature type="domain" description="F-box" evidence="2">
    <location>
        <begin position="8"/>
        <end position="49"/>
    </location>
</feature>
<dbReference type="PANTHER" id="PTHR33110:SF121">
    <property type="entry name" value="DUF295 DOMAIN-CONTAINING PROTEIN"/>
    <property type="match status" value="1"/>
</dbReference>
<dbReference type="AlphaFoldDB" id="A0A368QET2"/>
<reference evidence="3" key="1">
    <citation type="journal article" date="2012" name="Nat. Biotechnol.">
        <title>Reference genome sequence of the model plant Setaria.</title>
        <authorList>
            <person name="Bennetzen J.L."/>
            <person name="Schmutz J."/>
            <person name="Wang H."/>
            <person name="Percifield R."/>
            <person name="Hawkins J."/>
            <person name="Pontaroli A.C."/>
            <person name="Estep M."/>
            <person name="Feng L."/>
            <person name="Vaughn J.N."/>
            <person name="Grimwood J."/>
            <person name="Jenkins J."/>
            <person name="Barry K."/>
            <person name="Lindquist E."/>
            <person name="Hellsten U."/>
            <person name="Deshpande S."/>
            <person name="Wang X."/>
            <person name="Wu X."/>
            <person name="Mitros T."/>
            <person name="Triplett J."/>
            <person name="Yang X."/>
            <person name="Ye C.Y."/>
            <person name="Mauro-Herrera M."/>
            <person name="Wang L."/>
            <person name="Li P."/>
            <person name="Sharma M."/>
            <person name="Sharma R."/>
            <person name="Ronald P.C."/>
            <person name="Panaud O."/>
            <person name="Kellogg E.A."/>
            <person name="Brutnell T.P."/>
            <person name="Doust A.N."/>
            <person name="Tuskan G.A."/>
            <person name="Rokhsar D."/>
            <person name="Devos K.M."/>
        </authorList>
    </citation>
    <scope>NUCLEOTIDE SEQUENCE [LARGE SCALE GENOMIC DNA]</scope>
    <source>
        <strain evidence="3">Yugu1</strain>
    </source>
</reference>
<dbReference type="InterPro" id="IPR005174">
    <property type="entry name" value="KIB1-4_b-propeller"/>
</dbReference>
<evidence type="ECO:0000259" key="2">
    <source>
        <dbReference type="SMART" id="SM00256"/>
    </source>
</evidence>
<protein>
    <recommendedName>
        <fullName evidence="2">F-box domain-containing protein</fullName>
    </recommendedName>
</protein>
<feature type="region of interest" description="Disordered" evidence="1">
    <location>
        <begin position="504"/>
        <end position="535"/>
    </location>
</feature>
<dbReference type="SUPFAM" id="SSF81383">
    <property type="entry name" value="F-box domain"/>
    <property type="match status" value="1"/>
</dbReference>
<evidence type="ECO:0000256" key="1">
    <source>
        <dbReference type="SAM" id="MobiDB-lite"/>
    </source>
</evidence>